<organism evidence="7 8">
    <name type="scientific">[Candida] subhashii</name>
    <dbReference type="NCBI Taxonomy" id="561895"/>
    <lineage>
        <taxon>Eukaryota</taxon>
        <taxon>Fungi</taxon>
        <taxon>Dikarya</taxon>
        <taxon>Ascomycota</taxon>
        <taxon>Saccharomycotina</taxon>
        <taxon>Pichiomycetes</taxon>
        <taxon>Debaryomycetaceae</taxon>
        <taxon>Spathaspora</taxon>
    </lineage>
</organism>
<dbReference type="PANTHER" id="PTHR11088">
    <property type="entry name" value="TRNA DIMETHYLALLYLTRANSFERASE"/>
    <property type="match status" value="1"/>
</dbReference>
<gene>
    <name evidence="7" type="ORF">J8A68_002822</name>
</gene>
<dbReference type="Pfam" id="PF01715">
    <property type="entry name" value="IPPT"/>
    <property type="match status" value="1"/>
</dbReference>
<keyword evidence="2 4" id="KW-0547">Nucleotide-binding</keyword>
<proteinExistence type="inferred from homology"/>
<dbReference type="AlphaFoldDB" id="A0A8J5UIF0"/>
<comment type="caution">
    <text evidence="7">The sequence shown here is derived from an EMBL/GenBank/DDBJ whole genome shotgun (WGS) entry which is preliminary data.</text>
</comment>
<dbReference type="NCBIfam" id="TIGR00174">
    <property type="entry name" value="miaA"/>
    <property type="match status" value="1"/>
</dbReference>
<dbReference type="GeneID" id="73469623"/>
<dbReference type="PIRSF" id="PIRSF039110">
    <property type="entry name" value="IPP_transferase"/>
    <property type="match status" value="1"/>
</dbReference>
<evidence type="ECO:0000256" key="4">
    <source>
        <dbReference type="PIRNR" id="PIRNR039110"/>
    </source>
</evidence>
<dbReference type="EMBL" id="JAGSYN010000125">
    <property type="protein sequence ID" value="KAG7663573.1"/>
    <property type="molecule type" value="Genomic_DNA"/>
</dbReference>
<dbReference type="PANTHER" id="PTHR11088:SF89">
    <property type="entry name" value="TRNA DIMETHYLALLYLTRANSFERASE"/>
    <property type="match status" value="1"/>
</dbReference>
<keyword evidence="1 4" id="KW-0808">Transferase</keyword>
<dbReference type="InterPro" id="IPR039657">
    <property type="entry name" value="Dimethylallyltransferase"/>
</dbReference>
<evidence type="ECO:0000256" key="1">
    <source>
        <dbReference type="ARBA" id="ARBA00022679"/>
    </source>
</evidence>
<dbReference type="InterPro" id="IPR018022">
    <property type="entry name" value="IPT"/>
</dbReference>
<protein>
    <recommendedName>
        <fullName evidence="4 5">tRNA dimethylallyltransferase</fullName>
        <ecNumber evidence="4 5">2.5.1.75</ecNumber>
    </recommendedName>
</protein>
<dbReference type="InterPro" id="IPR030666">
    <property type="entry name" value="IPP_transferase_euk"/>
</dbReference>
<comment type="function">
    <text evidence="4">Catalyzes the transfer of a dimethylallyl group onto the adenine at position 37.</text>
</comment>
<sequence length="446" mass="51854">MTIPKKPIISIVGTTGVGKSQFSIDLAEAINGEIINADSMQVYKKLDTITNKHPLDERHGIPHYVMDHVDWNEDYYIHRFSKEANAAIDDIHARGKIPIVIGGTHYYLQNLLFKNKTVGEMKIENKELTKEQLEVLDGPVDVLFEQLKSVDPVIASKFHPQDQRKLRRAMEIWYKSGEKPSQLYHDQKLDEIEESSLKYNTLFFWVYCDRDVLIPRLDERVDKMIESGAIEEINELYEVYESQDPHPDCTSGIWQVIGFKEFLPWLTTNKKDDKLLKEGIERMKIRTRQYAKYQIKWIKKLLSAELQKESRFNFKYGGKLYLLDATDLSTWQDNVAKIGIHITKQFLLDGPTKVTYPQAPESLMHIIPFDESSFTKSQKILGAEANWKHYTCDVCKDKSGAKVVAVGEDAWNIHVQSRRHSKNLHYSIGRKRRSEYENENNKKSKE</sequence>
<dbReference type="Proteomes" id="UP000694255">
    <property type="component" value="Unassembled WGS sequence"/>
</dbReference>
<dbReference type="RefSeq" id="XP_049263805.1">
    <property type="nucleotide sequence ID" value="XM_049406612.1"/>
</dbReference>
<keyword evidence="4" id="KW-0963">Cytoplasm</keyword>
<evidence type="ECO:0000313" key="8">
    <source>
        <dbReference type="Proteomes" id="UP000694255"/>
    </source>
</evidence>
<reference evidence="7 8" key="1">
    <citation type="journal article" date="2021" name="DNA Res.">
        <title>Genome analysis of Candida subhashii reveals its hybrid nature and dual mitochondrial genome conformations.</title>
        <authorList>
            <person name="Mixao V."/>
            <person name="Hegedusova E."/>
            <person name="Saus E."/>
            <person name="Pryszcz L.P."/>
            <person name="Cillingova A."/>
            <person name="Nosek J."/>
            <person name="Gabaldon T."/>
        </authorList>
    </citation>
    <scope>NUCLEOTIDE SEQUENCE [LARGE SCALE GENOMIC DNA]</scope>
    <source>
        <strain evidence="7 8">CBS 10753</strain>
    </source>
</reference>
<dbReference type="GO" id="GO:0005739">
    <property type="term" value="C:mitochondrion"/>
    <property type="evidence" value="ECO:0007669"/>
    <property type="project" value="TreeGrafter"/>
</dbReference>
<dbReference type="OrthoDB" id="775260at2759"/>
<evidence type="ECO:0000256" key="5">
    <source>
        <dbReference type="RuleBase" id="RU003783"/>
    </source>
</evidence>
<comment type="similarity">
    <text evidence="4 6">Belongs to the IPP transferase family.</text>
</comment>
<dbReference type="GO" id="GO:0052381">
    <property type="term" value="F:tRNA dimethylallyltransferase activity"/>
    <property type="evidence" value="ECO:0007669"/>
    <property type="project" value="UniProtKB-EC"/>
</dbReference>
<comment type="catalytic activity">
    <reaction evidence="4 5">
        <text>adenosine(37) in tRNA + dimethylallyl diphosphate = N(6)-dimethylallyladenosine(37) in tRNA + diphosphate</text>
        <dbReference type="Rhea" id="RHEA:26482"/>
        <dbReference type="Rhea" id="RHEA-COMP:10162"/>
        <dbReference type="Rhea" id="RHEA-COMP:10375"/>
        <dbReference type="ChEBI" id="CHEBI:33019"/>
        <dbReference type="ChEBI" id="CHEBI:57623"/>
        <dbReference type="ChEBI" id="CHEBI:74411"/>
        <dbReference type="ChEBI" id="CHEBI:74415"/>
        <dbReference type="EC" id="2.5.1.75"/>
    </reaction>
</comment>
<evidence type="ECO:0000256" key="3">
    <source>
        <dbReference type="ARBA" id="ARBA00022840"/>
    </source>
</evidence>
<dbReference type="GO" id="GO:0006400">
    <property type="term" value="P:tRNA modification"/>
    <property type="evidence" value="ECO:0007669"/>
    <property type="project" value="TreeGrafter"/>
</dbReference>
<keyword evidence="4 5" id="KW-0819">tRNA processing</keyword>
<dbReference type="EC" id="2.5.1.75" evidence="4 5"/>
<evidence type="ECO:0000313" key="7">
    <source>
        <dbReference type="EMBL" id="KAG7663573.1"/>
    </source>
</evidence>
<keyword evidence="8" id="KW-1185">Reference proteome</keyword>
<name>A0A8J5UIF0_9ASCO</name>
<evidence type="ECO:0000256" key="2">
    <source>
        <dbReference type="ARBA" id="ARBA00022741"/>
    </source>
</evidence>
<dbReference type="HAMAP" id="MF_00185">
    <property type="entry name" value="IPP_trans"/>
    <property type="match status" value="1"/>
</dbReference>
<accession>A0A8J5UIF0</accession>
<keyword evidence="3 4" id="KW-0067">ATP-binding</keyword>
<dbReference type="GO" id="GO:0005524">
    <property type="term" value="F:ATP binding"/>
    <property type="evidence" value="ECO:0007669"/>
    <property type="project" value="UniProtKB-KW"/>
</dbReference>
<evidence type="ECO:0000256" key="6">
    <source>
        <dbReference type="RuleBase" id="RU003785"/>
    </source>
</evidence>